<evidence type="ECO:0000256" key="5">
    <source>
        <dbReference type="ARBA" id="ARBA00022989"/>
    </source>
</evidence>
<sequence length="115" mass="12799">HDQDCADPIKKDRAAVANCSEVPIPRGMYDAKKTEKCSKIEKHDKVKGTIIIRSCFYVSDNLDKCMQKPGPRSEYKVCDVCEGELCNKSTLPTPSSTAMFSLILFVPLIGRIFIA</sequence>
<keyword evidence="4" id="KW-0732">Signal</keyword>
<dbReference type="PANTHER" id="PTHR33562">
    <property type="entry name" value="ATILLA, ISOFORM B-RELATED-RELATED"/>
    <property type="match status" value="1"/>
</dbReference>
<evidence type="ECO:0000256" key="8">
    <source>
        <dbReference type="ARBA" id="ARBA00023288"/>
    </source>
</evidence>
<evidence type="ECO:0000313" key="10">
    <source>
        <dbReference type="EMBL" id="JAI14562.1"/>
    </source>
</evidence>
<protein>
    <submittedName>
        <fullName evidence="10">Uncharacterized protein</fullName>
    </submittedName>
</protein>
<proteinExistence type="evidence at transcript level"/>
<organism evidence="10">
    <name type="scientific">Tabanus bromius</name>
    <name type="common">Band-eyed brown horse fly</name>
    <dbReference type="NCBI Taxonomy" id="304241"/>
    <lineage>
        <taxon>Eukaryota</taxon>
        <taxon>Metazoa</taxon>
        <taxon>Ecdysozoa</taxon>
        <taxon>Arthropoda</taxon>
        <taxon>Hexapoda</taxon>
        <taxon>Insecta</taxon>
        <taxon>Pterygota</taxon>
        <taxon>Neoptera</taxon>
        <taxon>Endopterygota</taxon>
        <taxon>Diptera</taxon>
        <taxon>Brachycera</taxon>
        <taxon>Tabanomorpha</taxon>
        <taxon>Tabanoidea</taxon>
        <taxon>Tabanidae</taxon>
        <taxon>Tabanus</taxon>
    </lineage>
</organism>
<dbReference type="AlphaFoldDB" id="A0A0K8TK47"/>
<evidence type="ECO:0000256" key="6">
    <source>
        <dbReference type="ARBA" id="ARBA00023136"/>
    </source>
</evidence>
<feature type="non-terminal residue" evidence="10">
    <location>
        <position position="1"/>
    </location>
</feature>
<name>A0A0K8TK47_TABBR</name>
<dbReference type="GO" id="GO:0098552">
    <property type="term" value="C:side of membrane"/>
    <property type="evidence" value="ECO:0007669"/>
    <property type="project" value="UniProtKB-KW"/>
</dbReference>
<dbReference type="Pfam" id="PF17064">
    <property type="entry name" value="QVR"/>
    <property type="match status" value="1"/>
</dbReference>
<evidence type="ECO:0000256" key="1">
    <source>
        <dbReference type="ARBA" id="ARBA00004589"/>
    </source>
</evidence>
<accession>A0A0K8TK47</accession>
<dbReference type="InterPro" id="IPR031424">
    <property type="entry name" value="QVR-like"/>
</dbReference>
<evidence type="ECO:0000256" key="7">
    <source>
        <dbReference type="ARBA" id="ARBA00023180"/>
    </source>
</evidence>
<reference evidence="10" key="1">
    <citation type="journal article" date="2015" name="Insect Biochem. Mol. Biol.">
        <title>An insight into the sialome of the horse fly, Tabanus bromius.</title>
        <authorList>
            <person name="Ribeiro J.M."/>
            <person name="Kazimirova M."/>
            <person name="Takac P."/>
            <person name="Andersen J.F."/>
            <person name="Francischetti I.M."/>
        </authorList>
    </citation>
    <scope>NUCLEOTIDE SEQUENCE</scope>
</reference>
<evidence type="ECO:0000256" key="9">
    <source>
        <dbReference type="SAM" id="Phobius"/>
    </source>
</evidence>
<dbReference type="GO" id="GO:0030431">
    <property type="term" value="P:sleep"/>
    <property type="evidence" value="ECO:0007669"/>
    <property type="project" value="InterPro"/>
</dbReference>
<comment type="subcellular location">
    <subcellularLocation>
        <location evidence="1">Membrane</location>
        <topology evidence="1">Lipid-anchor</topology>
        <topology evidence="1">GPI-anchor</topology>
    </subcellularLocation>
</comment>
<dbReference type="InterPro" id="IPR050975">
    <property type="entry name" value="Sleep_regulator"/>
</dbReference>
<keyword evidence="2" id="KW-0336">GPI-anchor</keyword>
<keyword evidence="6 9" id="KW-0472">Membrane</keyword>
<evidence type="ECO:0000256" key="4">
    <source>
        <dbReference type="ARBA" id="ARBA00022729"/>
    </source>
</evidence>
<evidence type="ECO:0000256" key="2">
    <source>
        <dbReference type="ARBA" id="ARBA00022622"/>
    </source>
</evidence>
<keyword evidence="3 9" id="KW-0812">Transmembrane</keyword>
<dbReference type="EMBL" id="GDAI01003041">
    <property type="protein sequence ID" value="JAI14562.1"/>
    <property type="molecule type" value="mRNA"/>
</dbReference>
<feature type="transmembrane region" description="Helical" evidence="9">
    <location>
        <begin position="97"/>
        <end position="114"/>
    </location>
</feature>
<keyword evidence="5 9" id="KW-1133">Transmembrane helix</keyword>
<keyword evidence="7" id="KW-0325">Glycoprotein</keyword>
<dbReference type="GO" id="GO:0032222">
    <property type="term" value="P:regulation of synaptic transmission, cholinergic"/>
    <property type="evidence" value="ECO:0007669"/>
    <property type="project" value="InterPro"/>
</dbReference>
<keyword evidence="8" id="KW-0449">Lipoprotein</keyword>
<evidence type="ECO:0000256" key="3">
    <source>
        <dbReference type="ARBA" id="ARBA00022692"/>
    </source>
</evidence>